<evidence type="ECO:0000313" key="3">
    <source>
        <dbReference type="Proteomes" id="UP000190951"/>
    </source>
</evidence>
<dbReference type="GO" id="GO:0003723">
    <property type="term" value="F:RNA binding"/>
    <property type="evidence" value="ECO:0007669"/>
    <property type="project" value="UniProtKB-UniRule"/>
</dbReference>
<dbReference type="NCBIfam" id="TIGR02593">
    <property type="entry name" value="CRISPR_cas5"/>
    <property type="match status" value="1"/>
</dbReference>
<dbReference type="CDD" id="cd09752">
    <property type="entry name" value="Cas5_I-C"/>
    <property type="match status" value="1"/>
</dbReference>
<comment type="similarity">
    <text evidence="1">Belongs to the CRISPR-associated protein Cas5 family. Subtype I-C/Dvulg subfamily.</text>
</comment>
<dbReference type="STRING" id="84029.CROST_42190"/>
<accession>A0A1S8KY83</accession>
<comment type="function">
    <text evidence="1">CRISPR (clustered regularly interspaced short palindromic repeat) is an adaptive immune system that provides protection against mobile genetic elements (viruses, transposable elements and conjugative plasmids). CRISPR clusters contain spacers, sequences complementary to antecedent mobile elements, and target invading nucleic acids. CRISPR clusters are transcribed and processed into CRISPR RNA (crRNA).</text>
</comment>
<keyword evidence="1" id="KW-0255">Endonuclease</keyword>
<dbReference type="EC" id="3.1.-.-" evidence="1"/>
<dbReference type="RefSeq" id="WP_077835924.1">
    <property type="nucleotide sequence ID" value="NZ_CP096983.1"/>
</dbReference>
<organism evidence="2 3">
    <name type="scientific">Clostridium felsineum</name>
    <dbReference type="NCBI Taxonomy" id="36839"/>
    <lineage>
        <taxon>Bacteria</taxon>
        <taxon>Bacillati</taxon>
        <taxon>Bacillota</taxon>
        <taxon>Clostridia</taxon>
        <taxon>Eubacteriales</taxon>
        <taxon>Clostridiaceae</taxon>
        <taxon>Clostridium</taxon>
    </lineage>
</organism>
<evidence type="ECO:0000313" key="2">
    <source>
        <dbReference type="EMBL" id="URZ10978.1"/>
    </source>
</evidence>
<gene>
    <name evidence="2" type="primary">cas5d</name>
    <name evidence="2" type="ORF">CROST_016940</name>
</gene>
<dbReference type="GO" id="GO:0004519">
    <property type="term" value="F:endonuclease activity"/>
    <property type="evidence" value="ECO:0007669"/>
    <property type="project" value="UniProtKB-UniRule"/>
</dbReference>
<dbReference type="EMBL" id="CP096983">
    <property type="protein sequence ID" value="URZ10978.1"/>
    <property type="molecule type" value="Genomic_DNA"/>
</dbReference>
<dbReference type="Pfam" id="PF09704">
    <property type="entry name" value="Cas_Cas5d"/>
    <property type="match status" value="1"/>
</dbReference>
<protein>
    <recommendedName>
        <fullName evidence="1">pre-crRNA processing endonuclease</fullName>
        <ecNumber evidence="1">3.1.-.-</ecNumber>
    </recommendedName>
</protein>
<dbReference type="AlphaFoldDB" id="A0A1S8KY83"/>
<keyword evidence="1" id="KW-0694">RNA-binding</keyword>
<dbReference type="GO" id="GO:0016787">
    <property type="term" value="F:hydrolase activity"/>
    <property type="evidence" value="ECO:0007669"/>
    <property type="project" value="UniProtKB-KW"/>
</dbReference>
<dbReference type="Gene3D" id="3.30.70.2660">
    <property type="match status" value="1"/>
</dbReference>
<keyword evidence="1" id="KW-0540">Nuclease</keyword>
<keyword evidence="3" id="KW-1185">Reference proteome</keyword>
<reference evidence="2 3" key="1">
    <citation type="submission" date="2022-04" db="EMBL/GenBank/DDBJ databases">
        <title>Genome sequence of C. roseum typestrain.</title>
        <authorList>
            <person name="Poehlein A."/>
            <person name="Schoch T."/>
            <person name="Duerre P."/>
            <person name="Daniel R."/>
        </authorList>
    </citation>
    <scope>NUCLEOTIDE SEQUENCE [LARGE SCALE GENOMIC DNA]</scope>
    <source>
        <strain evidence="2 3">DSM 7320</strain>
    </source>
</reference>
<sequence length="219" mass="25433">MGYGIKLKVWGDYACFSRPEMKVERVSYDVITPSAARGILEAVYWKPAIRWVIDEIRVIKPIKFDNIKRNELSGVIPSNTVKRAYLGNKEVNLYQSTKDIVQRGAMVLKDVCYYITAHFELTSSVGETDTVEKHYNIALRRAKKGQCFHRPYLGCREFSAQFELVDEDYEESFYENSEKDLGYMLWDIDFKNKSLPIFFRPTMKDGVISIPDLQRGDIL</sequence>
<dbReference type="KEGG" id="crw:CROST_016940"/>
<keyword evidence="1" id="KW-0051">Antiviral defense</keyword>
<dbReference type="NCBIfam" id="TIGR01876">
    <property type="entry name" value="cas_Cas5d"/>
    <property type="match status" value="1"/>
</dbReference>
<dbReference type="Proteomes" id="UP000190951">
    <property type="component" value="Chromosome"/>
</dbReference>
<dbReference type="GO" id="GO:0043571">
    <property type="term" value="P:maintenance of CRISPR repeat elements"/>
    <property type="evidence" value="ECO:0007669"/>
    <property type="project" value="UniProtKB-UniRule"/>
</dbReference>
<dbReference type="InterPro" id="IPR010155">
    <property type="entry name" value="CRISPR-assoc_prot_Cas5d"/>
</dbReference>
<evidence type="ECO:0000256" key="1">
    <source>
        <dbReference type="PIRNR" id="PIRNR029950"/>
    </source>
</evidence>
<dbReference type="InterPro" id="IPR013422">
    <property type="entry name" value="CRISPR-assoc_prot_Cas5_N"/>
</dbReference>
<keyword evidence="1 2" id="KW-0378">Hydrolase</keyword>
<dbReference type="InterPro" id="IPR021124">
    <property type="entry name" value="CRISPR-assoc_prot_Cas5"/>
</dbReference>
<name>A0A1S8KY83_9CLOT</name>
<dbReference type="GO" id="GO:0051607">
    <property type="term" value="P:defense response to virus"/>
    <property type="evidence" value="ECO:0007669"/>
    <property type="project" value="UniProtKB-UniRule"/>
</dbReference>
<proteinExistence type="inferred from homology"/>
<dbReference type="PIRSF" id="PIRSF029950">
    <property type="entry name" value="Cas_CT1134"/>
    <property type="match status" value="1"/>
</dbReference>